<evidence type="ECO:0000313" key="10">
    <source>
        <dbReference type="WBParaSite" id="ECPE_0000248301-mRNA-1"/>
    </source>
</evidence>
<dbReference type="PANTHER" id="PTHR43918">
    <property type="entry name" value="ACETYLCHOLINESTERASE"/>
    <property type="match status" value="1"/>
</dbReference>
<gene>
    <name evidence="8" type="ORF">ECPE_LOCUS2483</name>
</gene>
<evidence type="ECO:0000256" key="4">
    <source>
        <dbReference type="ARBA" id="ARBA00023157"/>
    </source>
</evidence>
<feature type="active site" description="Acyl-ester intermediate" evidence="5">
    <location>
        <position position="246"/>
    </location>
</feature>
<evidence type="ECO:0000313" key="8">
    <source>
        <dbReference type="EMBL" id="VDP66600.1"/>
    </source>
</evidence>
<keyword evidence="2" id="KW-0719">Serine esterase</keyword>
<feature type="active site" description="Charge relay system" evidence="5">
    <location>
        <position position="411"/>
    </location>
</feature>
<dbReference type="InterPro" id="IPR029058">
    <property type="entry name" value="AB_hydrolase_fold"/>
</dbReference>
<keyword evidence="3 6" id="KW-0378">Hydrolase</keyword>
<dbReference type="PROSITE" id="PS00941">
    <property type="entry name" value="CARBOXYLESTERASE_B_2"/>
    <property type="match status" value="1"/>
</dbReference>
<reference evidence="8 9" key="2">
    <citation type="submission" date="2018-11" db="EMBL/GenBank/DDBJ databases">
        <authorList>
            <consortium name="Pathogen Informatics"/>
        </authorList>
    </citation>
    <scope>NUCLEOTIDE SEQUENCE [LARGE SCALE GENOMIC DNA]</scope>
    <source>
        <strain evidence="8 9">Egypt</strain>
    </source>
</reference>
<keyword evidence="6" id="KW-0732">Signal</keyword>
<dbReference type="GO" id="GO:0004104">
    <property type="term" value="F:cholinesterase activity"/>
    <property type="evidence" value="ECO:0007669"/>
    <property type="project" value="InterPro"/>
</dbReference>
<dbReference type="ESTHER" id="9trem-a0a183a698">
    <property type="family name" value="ACHE"/>
</dbReference>
<evidence type="ECO:0000256" key="5">
    <source>
        <dbReference type="PIRSR" id="PIRSR600997-1"/>
    </source>
</evidence>
<dbReference type="AlphaFoldDB" id="A0A183A698"/>
<feature type="signal peptide" evidence="6">
    <location>
        <begin position="1"/>
        <end position="31"/>
    </location>
</feature>
<dbReference type="PROSITE" id="PS00122">
    <property type="entry name" value="CARBOXYLESTERASE_B_1"/>
    <property type="match status" value="1"/>
</dbReference>
<evidence type="ECO:0000313" key="9">
    <source>
        <dbReference type="Proteomes" id="UP000272942"/>
    </source>
</evidence>
<evidence type="ECO:0000256" key="3">
    <source>
        <dbReference type="ARBA" id="ARBA00022801"/>
    </source>
</evidence>
<dbReference type="InterPro" id="IPR019826">
    <property type="entry name" value="Carboxylesterase_B_AS"/>
</dbReference>
<dbReference type="OrthoDB" id="408631at2759"/>
<dbReference type="PANTHER" id="PTHR43918:SF4">
    <property type="entry name" value="CARBOXYLIC ESTER HYDROLASE"/>
    <property type="match status" value="1"/>
</dbReference>
<dbReference type="WBParaSite" id="ECPE_0000248301-mRNA-1">
    <property type="protein sequence ID" value="ECPE_0000248301-mRNA-1"/>
    <property type="gene ID" value="ECPE_0000248301"/>
</dbReference>
<comment type="similarity">
    <text evidence="1 6">Belongs to the type-B carboxylesterase/lipase family.</text>
</comment>
<keyword evidence="4" id="KW-1015">Disulfide bond</keyword>
<accession>A0A183A698</accession>
<feature type="chain" id="PRO_5043073758" description="Carboxylic ester hydrolase" evidence="6">
    <location>
        <begin position="32"/>
        <end position="608"/>
    </location>
</feature>
<evidence type="ECO:0000256" key="2">
    <source>
        <dbReference type="ARBA" id="ARBA00022487"/>
    </source>
</evidence>
<reference evidence="10" key="1">
    <citation type="submission" date="2016-06" db="UniProtKB">
        <authorList>
            <consortium name="WormBaseParasite"/>
        </authorList>
    </citation>
    <scope>IDENTIFICATION</scope>
</reference>
<feature type="domain" description="Carboxylesterase type B" evidence="7">
    <location>
        <begin position="35"/>
        <end position="608"/>
    </location>
</feature>
<dbReference type="Pfam" id="PF00135">
    <property type="entry name" value="COesterase"/>
    <property type="match status" value="1"/>
</dbReference>
<organism evidence="10">
    <name type="scientific">Echinostoma caproni</name>
    <dbReference type="NCBI Taxonomy" id="27848"/>
    <lineage>
        <taxon>Eukaryota</taxon>
        <taxon>Metazoa</taxon>
        <taxon>Spiralia</taxon>
        <taxon>Lophotrochozoa</taxon>
        <taxon>Platyhelminthes</taxon>
        <taxon>Trematoda</taxon>
        <taxon>Digenea</taxon>
        <taxon>Plagiorchiida</taxon>
        <taxon>Echinostomata</taxon>
        <taxon>Echinostomatoidea</taxon>
        <taxon>Echinostomatidae</taxon>
        <taxon>Echinostoma</taxon>
    </lineage>
</organism>
<evidence type="ECO:0000259" key="7">
    <source>
        <dbReference type="Pfam" id="PF00135"/>
    </source>
</evidence>
<keyword evidence="9" id="KW-1185">Reference proteome</keyword>
<dbReference type="EC" id="3.1.1.-" evidence="6"/>
<protein>
    <recommendedName>
        <fullName evidence="6">Carboxylic ester hydrolase</fullName>
        <ecNumber evidence="6">3.1.1.-</ecNumber>
    </recommendedName>
</protein>
<name>A0A183A698_9TREM</name>
<dbReference type="EMBL" id="UZAN01039641">
    <property type="protein sequence ID" value="VDP66600.1"/>
    <property type="molecule type" value="Genomic_DNA"/>
</dbReference>
<dbReference type="InterPro" id="IPR002018">
    <property type="entry name" value="CarbesteraseB"/>
</dbReference>
<dbReference type="InterPro" id="IPR050654">
    <property type="entry name" value="AChE-related_enzymes"/>
</dbReference>
<proteinExistence type="inferred from homology"/>
<evidence type="ECO:0000256" key="6">
    <source>
        <dbReference type="RuleBase" id="RU361235"/>
    </source>
</evidence>
<dbReference type="InterPro" id="IPR000997">
    <property type="entry name" value="Cholinesterase"/>
</dbReference>
<dbReference type="InterPro" id="IPR019819">
    <property type="entry name" value="Carboxylesterase_B_CS"/>
</dbReference>
<evidence type="ECO:0000256" key="1">
    <source>
        <dbReference type="ARBA" id="ARBA00005964"/>
    </source>
</evidence>
<dbReference type="Gene3D" id="3.40.50.1820">
    <property type="entry name" value="alpha/beta hydrolase"/>
    <property type="match status" value="1"/>
</dbReference>
<dbReference type="SUPFAM" id="SSF53474">
    <property type="entry name" value="alpha/beta-Hydrolases"/>
    <property type="match status" value="1"/>
</dbReference>
<sequence length="608" mass="67629">MADPYSFLSTYPIQSGFVLLILCLTISPVKSSTAEPEVTLSHGGKVRGKTVAVTIGGSPVNVDHFLGIPFAKPPVNTLRFADPVKHQGWSGTKYTVSLPPTCWQYLFLGFDQANPGARMWANNTEMSEDCLYLNVWRPTGTGTTKLPVMVWVYGGGYTTGTSTIEVYNGQYLAAKHKIIIVSMQYRLGAFGFLRIDPSPSRFRKGLDKVALGNMGLKDQLLALEWVKSEIDLFGGDPSQVTVFGESSGAVSVSALWTSPKTKNLFRRAIVQSGAIISRWGLHDLKMANHRAAVFSKACNCPDPAADPAMTIRCLQKVDPMDLVNNLDSIHEDDGVQRNKTMWENFFKKMTKSQLGKGAYPGWATSSRRYFEVPLSAVIDGDFLPTHPREILKSPQKFRPTTELLIGVNQDEAIYFLLYGLSMENTVFLSDTGQVSLPESIKKSGLREVLGSTGQRADFQWITALEILDQKYLHPELTALPAAFYNLPMMLNTSTGYSNPNNIKLTGEEVMKRLSDLASDVDFVCPVLEFADLAARRSEAKVYLYYFTQPSSKLPFPAWTGVMHGYEIHYVFGMPHSTDFTKTFFGFTDEEIKFGELMQQLWVNFAKTG</sequence>
<dbReference type="Proteomes" id="UP000272942">
    <property type="component" value="Unassembled WGS sequence"/>
</dbReference>
<feature type="active site" description="Charge relay system" evidence="5">
    <location>
        <position position="563"/>
    </location>
</feature>
<dbReference type="PRINTS" id="PR00878">
    <property type="entry name" value="CHOLNESTRASE"/>
</dbReference>